<evidence type="ECO:0000313" key="4">
    <source>
        <dbReference type="Proteomes" id="UP000006757"/>
    </source>
</evidence>
<dbReference type="Proteomes" id="UP000006757">
    <property type="component" value="Unassembled WGS sequence"/>
</dbReference>
<dbReference type="AlphaFoldDB" id="K1V5N0"/>
<dbReference type="eggNOG" id="ENOG502TM1I">
    <property type="taxonomic scope" value="Eukaryota"/>
</dbReference>
<feature type="compositionally biased region" description="Low complexity" evidence="1">
    <location>
        <begin position="212"/>
        <end position="229"/>
    </location>
</feature>
<evidence type="ECO:0000256" key="1">
    <source>
        <dbReference type="SAM" id="MobiDB-lite"/>
    </source>
</evidence>
<organism evidence="3 4">
    <name type="scientific">Trichosporon asahii var. asahii (strain CBS 8904)</name>
    <name type="common">Yeast</name>
    <dbReference type="NCBI Taxonomy" id="1220162"/>
    <lineage>
        <taxon>Eukaryota</taxon>
        <taxon>Fungi</taxon>
        <taxon>Dikarya</taxon>
        <taxon>Basidiomycota</taxon>
        <taxon>Agaricomycotina</taxon>
        <taxon>Tremellomycetes</taxon>
        <taxon>Trichosporonales</taxon>
        <taxon>Trichosporonaceae</taxon>
        <taxon>Trichosporon</taxon>
    </lineage>
</organism>
<feature type="compositionally biased region" description="Low complexity" evidence="1">
    <location>
        <begin position="657"/>
        <end position="671"/>
    </location>
</feature>
<evidence type="ECO:0000313" key="3">
    <source>
        <dbReference type="EMBL" id="EKC99294.1"/>
    </source>
</evidence>
<keyword evidence="4" id="KW-1185">Reference proteome</keyword>
<gene>
    <name evidence="3" type="ORF">A1Q2_06494</name>
</gene>
<feature type="domain" description="Putative zinc-finger" evidence="2">
    <location>
        <begin position="785"/>
        <end position="805"/>
    </location>
</feature>
<feature type="compositionally biased region" description="Basic and acidic residues" evidence="1">
    <location>
        <begin position="706"/>
        <end position="716"/>
    </location>
</feature>
<dbReference type="OrthoDB" id="2565113at2759"/>
<dbReference type="EMBL" id="AMBO01000373">
    <property type="protein sequence ID" value="EKC99294.1"/>
    <property type="molecule type" value="Genomic_DNA"/>
</dbReference>
<feature type="region of interest" description="Disordered" evidence="1">
    <location>
        <begin position="189"/>
        <end position="452"/>
    </location>
</feature>
<feature type="compositionally biased region" description="Acidic residues" evidence="1">
    <location>
        <begin position="57"/>
        <end position="66"/>
    </location>
</feature>
<feature type="compositionally biased region" description="Pro residues" evidence="1">
    <location>
        <begin position="324"/>
        <end position="340"/>
    </location>
</feature>
<feature type="region of interest" description="Disordered" evidence="1">
    <location>
        <begin position="706"/>
        <end position="734"/>
    </location>
</feature>
<evidence type="ECO:0000259" key="2">
    <source>
        <dbReference type="Pfam" id="PF10650"/>
    </source>
</evidence>
<feature type="compositionally biased region" description="Polar residues" evidence="1">
    <location>
        <begin position="431"/>
        <end position="448"/>
    </location>
</feature>
<feature type="compositionally biased region" description="Polar residues" evidence="1">
    <location>
        <begin position="395"/>
        <end position="412"/>
    </location>
</feature>
<dbReference type="InterPro" id="IPR019607">
    <property type="entry name" value="Putative_zinc-finger_domain"/>
</dbReference>
<feature type="compositionally biased region" description="Low complexity" evidence="1">
    <location>
        <begin position="516"/>
        <end position="550"/>
    </location>
</feature>
<feature type="region of interest" description="Disordered" evidence="1">
    <location>
        <begin position="489"/>
        <end position="568"/>
    </location>
</feature>
<name>K1V5N0_TRIAC</name>
<dbReference type="HOGENOM" id="CLU_327648_0_0_1"/>
<dbReference type="Pfam" id="PF10650">
    <property type="entry name" value="zf-C3H1"/>
    <property type="match status" value="1"/>
</dbReference>
<feature type="region of interest" description="Disordered" evidence="1">
    <location>
        <begin position="1"/>
        <end position="120"/>
    </location>
</feature>
<comment type="caution">
    <text evidence="3">The sequence shown here is derived from an EMBL/GenBank/DDBJ whole genome shotgun (WGS) entry which is preliminary data.</text>
</comment>
<proteinExistence type="predicted"/>
<dbReference type="OMA" id="MGSAHES"/>
<accession>K1V5N0</accession>
<feature type="compositionally biased region" description="Low complexity" evidence="1">
    <location>
        <begin position="253"/>
        <end position="276"/>
    </location>
</feature>
<dbReference type="InParanoid" id="K1V5N0"/>
<sequence>MSADPSAEHVTTSKPTDVPPGTDNPSGSTASDVAALRAAVLKSALHKRRTEKPQEGDKEDGEISEGDDGRATSTTPSTMVGGKTSPLATVLKSGRPESATKAGSLPDSPKEQIKRSTVVTISNNAGEVKRTLPVPGGKNDENQYLDIIRNLLHDGVQPDTLIDNGAPSGLVTRVCEEIVAGSKSRQTLWHQARSPIREDSEARSATAGLTLESSQPASSEIPSPSSSIEVAVHSIRQSSESESENEAAVERMTAPSAPSRRPSIPRIIPTSSWTPSQGPMSGGAVRIESYRPPSRPTSAMSTPIGPSPLVPSPLSTLPHFAAFRPPPPTLPSFPPPPPPQQSKRTKRHRDYDSVKDHATYLNYGDEDASPAPSPSTPSTVGSVNGAPAARPANDQGGQTSTAAPTVTGSVERSTPAALAVPDMASKASGDPPSTSSQATVVSPASSSDLAEVRRKALESMRLSLKKKKALPVTTAPPVPTLAEQAAKLEREVTGSSAEVPMDIDDDEPEEGEIEDSPAAGSAASTPVSSVAPTPPVVVTSTSLRRTASSRGVKRPLAEDLNDNSGRPKSVARVMLNRRAFGAPQRSTRLIISLDDDSDSDGSSDEDTPQPAVVVPRIVIPSPFPEPDTAALLAAKAESIRKLKEQIAARMLAKKSSRSTPVASTSSTPAPAEDARRVEEAVAAAQNVGVEGLSSDVVEAAVLAAAEERKQSDEAGARRRGKGKGKGKAVDQIPASSSNDAVMVDAAPTSLFNVPLPTPFADPTDDVEVPQATVTPSSNKDPAASICRSEAAGGSCADPACEDVHILRSEPTDDDILTYATRLAALQGSKVSKKLDRAAALKQAKAEVMASNVAAMDTEEAEARWANAENLTALVDLTAQRLRAR</sequence>
<feature type="region of interest" description="Disordered" evidence="1">
    <location>
        <begin position="651"/>
        <end position="677"/>
    </location>
</feature>
<feature type="compositionally biased region" description="Basic residues" evidence="1">
    <location>
        <begin position="717"/>
        <end position="726"/>
    </location>
</feature>
<feature type="compositionally biased region" description="Basic and acidic residues" evidence="1">
    <location>
        <begin position="349"/>
        <end position="358"/>
    </location>
</feature>
<reference evidence="3 4" key="1">
    <citation type="journal article" date="2012" name="Eukaryot. Cell">
        <title>Genome sequence of the Trichosporon asahii environmental strain CBS 8904.</title>
        <authorList>
            <person name="Yang R.Y."/>
            <person name="Li H.T."/>
            <person name="Zhu H."/>
            <person name="Zhou G.P."/>
            <person name="Wang M."/>
            <person name="Wang L."/>
        </authorList>
    </citation>
    <scope>NUCLEOTIDE SEQUENCE [LARGE SCALE GENOMIC DNA]</scope>
    <source>
        <strain evidence="3 4">CBS 8904</strain>
    </source>
</reference>
<feature type="compositionally biased region" description="Acidic residues" evidence="1">
    <location>
        <begin position="501"/>
        <end position="515"/>
    </location>
</feature>
<protein>
    <recommendedName>
        <fullName evidence="2">Putative zinc-finger domain-containing protein</fullName>
    </recommendedName>
</protein>